<sequence length="423" mass="47756">MDSISAYLAEARALSVQVPNGLPKAQIDVIWQMGVASFPSNNNELVIPQFMVVKLSKENIEDLKSRLSEHFGNTPTTGYLDHSAKVLRIRQAPELPAVAVGSAAMSSAESQCTTPQSQMSASSPTEAEAHAATQSSSPERNADRKLRQPDKKTKVTRPPNAFILYRTYYHPILLQSRPDLANNDISVMLGKQWKSESEEVKNEWKAKAAQVKKQHALENPGYQYAPRKPSEKKRRMTARKLAKLQAAKDPHANSDVEMTDVADFDSNNRSDRMNRPHEVTLFFEGKEPISIETCLANERASTYPSRLKKSRKTDEMSIIFPAGHDNVEQDYNIKSAPYEPRDPSERINFCRSSYSDVRMDHDLSTLASDQFMNTLVDWDAIEADAKLVHDTINEANLDILNFDSEAERAQFQEEMNRVLFMFD</sequence>
<dbReference type="GeneID" id="19988791"/>
<dbReference type="InterPro" id="IPR036910">
    <property type="entry name" value="HMG_box_dom_sf"/>
</dbReference>
<accession>V9DLN5</accession>
<dbReference type="Pfam" id="PF00505">
    <property type="entry name" value="HMG_box"/>
    <property type="match status" value="1"/>
</dbReference>
<keyword evidence="2 4" id="KW-0238">DNA-binding</keyword>
<dbReference type="HOGENOM" id="CLU_655523_0_0_1"/>
<dbReference type="EMBL" id="KB822700">
    <property type="protein sequence ID" value="ETI26852.1"/>
    <property type="molecule type" value="Genomic_DNA"/>
</dbReference>
<evidence type="ECO:0000256" key="1">
    <source>
        <dbReference type="ARBA" id="ARBA00023015"/>
    </source>
</evidence>
<dbReference type="SMART" id="SM00398">
    <property type="entry name" value="HMG"/>
    <property type="match status" value="1"/>
</dbReference>
<dbReference type="GO" id="GO:0005634">
    <property type="term" value="C:nucleus"/>
    <property type="evidence" value="ECO:0007669"/>
    <property type="project" value="UniProtKB-UniRule"/>
</dbReference>
<keyword evidence="4" id="KW-0539">Nucleus</keyword>
<reference evidence="7 8" key="1">
    <citation type="submission" date="2013-03" db="EMBL/GenBank/DDBJ databases">
        <title>The Genome Sequence of Cladophialophora carrionii CBS 160.54.</title>
        <authorList>
            <consortium name="The Broad Institute Genomics Platform"/>
            <person name="Cuomo C."/>
            <person name="de Hoog S."/>
            <person name="Gorbushina A."/>
            <person name="Walker B."/>
            <person name="Young S.K."/>
            <person name="Zeng Q."/>
            <person name="Gargeya S."/>
            <person name="Fitzgerald M."/>
            <person name="Haas B."/>
            <person name="Abouelleil A."/>
            <person name="Allen A.W."/>
            <person name="Alvarado L."/>
            <person name="Arachchi H.M."/>
            <person name="Berlin A.M."/>
            <person name="Chapman S.B."/>
            <person name="Gainer-Dewar J."/>
            <person name="Goldberg J."/>
            <person name="Griggs A."/>
            <person name="Gujja S."/>
            <person name="Hansen M."/>
            <person name="Howarth C."/>
            <person name="Imamovic A."/>
            <person name="Ireland A."/>
            <person name="Larimer J."/>
            <person name="McCowan C."/>
            <person name="Murphy C."/>
            <person name="Pearson M."/>
            <person name="Poon T.W."/>
            <person name="Priest M."/>
            <person name="Roberts A."/>
            <person name="Saif S."/>
            <person name="Shea T."/>
            <person name="Sisk P."/>
            <person name="Sykes S."/>
            <person name="Wortman J."/>
            <person name="Nusbaum C."/>
            <person name="Birren B."/>
        </authorList>
    </citation>
    <scope>NUCLEOTIDE SEQUENCE [LARGE SCALE GENOMIC DNA]</scope>
    <source>
        <strain evidence="7 8">CBS 160.54</strain>
    </source>
</reference>
<dbReference type="FunFam" id="1.10.30.10:FF:000041">
    <property type="entry name" value="HMG box family protein"/>
    <property type="match status" value="1"/>
</dbReference>
<dbReference type="InterPro" id="IPR050140">
    <property type="entry name" value="SRY-related_HMG-box_TF-like"/>
</dbReference>
<keyword evidence="1" id="KW-0805">Transcription regulation</keyword>
<dbReference type="PROSITE" id="PS50118">
    <property type="entry name" value="HMG_BOX_2"/>
    <property type="match status" value="1"/>
</dbReference>
<dbReference type="Gene3D" id="1.10.30.10">
    <property type="entry name" value="High mobility group box domain"/>
    <property type="match status" value="1"/>
</dbReference>
<dbReference type="GO" id="GO:0001228">
    <property type="term" value="F:DNA-binding transcription activator activity, RNA polymerase II-specific"/>
    <property type="evidence" value="ECO:0007669"/>
    <property type="project" value="TreeGrafter"/>
</dbReference>
<evidence type="ECO:0000256" key="4">
    <source>
        <dbReference type="PROSITE-ProRule" id="PRU00267"/>
    </source>
</evidence>
<evidence type="ECO:0000256" key="2">
    <source>
        <dbReference type="ARBA" id="ARBA00023125"/>
    </source>
</evidence>
<keyword evidence="3" id="KW-0804">Transcription</keyword>
<feature type="compositionally biased region" description="Basic and acidic residues" evidence="5">
    <location>
        <begin position="140"/>
        <end position="153"/>
    </location>
</feature>
<dbReference type="GO" id="GO:0000978">
    <property type="term" value="F:RNA polymerase II cis-regulatory region sequence-specific DNA binding"/>
    <property type="evidence" value="ECO:0007669"/>
    <property type="project" value="TreeGrafter"/>
</dbReference>
<evidence type="ECO:0000256" key="5">
    <source>
        <dbReference type="SAM" id="MobiDB-lite"/>
    </source>
</evidence>
<dbReference type="RefSeq" id="XP_008724511.1">
    <property type="nucleotide sequence ID" value="XM_008726289.1"/>
</dbReference>
<feature type="domain" description="HMG box" evidence="6">
    <location>
        <begin position="155"/>
        <end position="223"/>
    </location>
</feature>
<name>V9DLN5_9EURO</name>
<organism evidence="7 8">
    <name type="scientific">Cladophialophora carrionii CBS 160.54</name>
    <dbReference type="NCBI Taxonomy" id="1279043"/>
    <lineage>
        <taxon>Eukaryota</taxon>
        <taxon>Fungi</taxon>
        <taxon>Dikarya</taxon>
        <taxon>Ascomycota</taxon>
        <taxon>Pezizomycotina</taxon>
        <taxon>Eurotiomycetes</taxon>
        <taxon>Chaetothyriomycetidae</taxon>
        <taxon>Chaetothyriales</taxon>
        <taxon>Herpotrichiellaceae</taxon>
        <taxon>Cladophialophora</taxon>
    </lineage>
</organism>
<dbReference type="CDD" id="cd01389">
    <property type="entry name" value="HMG-box_ROX1-like"/>
    <property type="match status" value="1"/>
</dbReference>
<dbReference type="Proteomes" id="UP000030678">
    <property type="component" value="Unassembled WGS sequence"/>
</dbReference>
<protein>
    <recommendedName>
        <fullName evidence="6">HMG box domain-containing protein</fullName>
    </recommendedName>
</protein>
<evidence type="ECO:0000313" key="7">
    <source>
        <dbReference type="EMBL" id="ETI26852.1"/>
    </source>
</evidence>
<dbReference type="VEuPathDB" id="FungiDB:G647_10298"/>
<feature type="region of interest" description="Disordered" evidence="5">
    <location>
        <begin position="109"/>
        <end position="157"/>
    </location>
</feature>
<dbReference type="InterPro" id="IPR009071">
    <property type="entry name" value="HMG_box_dom"/>
</dbReference>
<proteinExistence type="predicted"/>
<dbReference type="SUPFAM" id="SSF47095">
    <property type="entry name" value="HMG-box"/>
    <property type="match status" value="1"/>
</dbReference>
<dbReference type="OrthoDB" id="6247875at2759"/>
<evidence type="ECO:0000259" key="6">
    <source>
        <dbReference type="PROSITE" id="PS50118"/>
    </source>
</evidence>
<dbReference type="PANTHER" id="PTHR10270:SF161">
    <property type="entry name" value="SEX-DETERMINING REGION Y PROTEIN"/>
    <property type="match status" value="1"/>
</dbReference>
<evidence type="ECO:0000313" key="8">
    <source>
        <dbReference type="Proteomes" id="UP000030678"/>
    </source>
</evidence>
<feature type="DNA-binding region" description="HMG box" evidence="4">
    <location>
        <begin position="155"/>
        <end position="223"/>
    </location>
</feature>
<feature type="compositionally biased region" description="Polar residues" evidence="5">
    <location>
        <begin position="111"/>
        <end position="125"/>
    </location>
</feature>
<dbReference type="AlphaFoldDB" id="V9DLN5"/>
<evidence type="ECO:0000256" key="3">
    <source>
        <dbReference type="ARBA" id="ARBA00023163"/>
    </source>
</evidence>
<dbReference type="GO" id="GO:0000122">
    <property type="term" value="P:negative regulation of transcription by RNA polymerase II"/>
    <property type="evidence" value="ECO:0007669"/>
    <property type="project" value="TreeGrafter"/>
</dbReference>
<dbReference type="GO" id="GO:0030154">
    <property type="term" value="P:cell differentiation"/>
    <property type="evidence" value="ECO:0007669"/>
    <property type="project" value="TreeGrafter"/>
</dbReference>
<gene>
    <name evidence="7" type="ORF">G647_10298</name>
</gene>
<dbReference type="PANTHER" id="PTHR10270">
    <property type="entry name" value="SOX TRANSCRIPTION FACTOR"/>
    <property type="match status" value="1"/>
</dbReference>